<accession>A0A1H7IWE1</accession>
<keyword evidence="1" id="KW-0805">Transcription regulation</keyword>
<dbReference type="Gene3D" id="1.10.357.10">
    <property type="entry name" value="Tetracycline Repressor, domain 2"/>
    <property type="match status" value="1"/>
</dbReference>
<evidence type="ECO:0000256" key="3">
    <source>
        <dbReference type="ARBA" id="ARBA00023163"/>
    </source>
</evidence>
<keyword evidence="3" id="KW-0804">Transcription</keyword>
<dbReference type="GO" id="GO:0000976">
    <property type="term" value="F:transcription cis-regulatory region binding"/>
    <property type="evidence" value="ECO:0007669"/>
    <property type="project" value="TreeGrafter"/>
</dbReference>
<dbReference type="OrthoDB" id="3869819at2"/>
<dbReference type="PANTHER" id="PTHR30055">
    <property type="entry name" value="HTH-TYPE TRANSCRIPTIONAL REGULATOR RUTR"/>
    <property type="match status" value="1"/>
</dbReference>
<name>A0A1H7IWE1_9ACTN</name>
<organism evidence="6 7">
    <name type="scientific">Nonomuraea pusilla</name>
    <dbReference type="NCBI Taxonomy" id="46177"/>
    <lineage>
        <taxon>Bacteria</taxon>
        <taxon>Bacillati</taxon>
        <taxon>Actinomycetota</taxon>
        <taxon>Actinomycetes</taxon>
        <taxon>Streptosporangiales</taxon>
        <taxon>Streptosporangiaceae</taxon>
        <taxon>Nonomuraea</taxon>
    </lineage>
</organism>
<dbReference type="STRING" id="46177.SAMN05660976_00912"/>
<gene>
    <name evidence="6" type="ORF">SAMN05660976_00912</name>
</gene>
<sequence length="204" mass="21553">MSASPARNQRADARRSRAAILDAAVRLLDADPDVSVEAIAAEAGVTRQTVYAHFPTRERLLSAVVERITEQAVAAMDAADPDDGPAARALPRVLRAASRVAGRHPALMARIAALPVTPQADRDLHAPVAERLERVIRRGQDSGEFDATLPPGWLVTVTIRLGHAASEAVSAGLVGREEAERALHVTLLRALGASDPASGLPPTR</sequence>
<dbReference type="InterPro" id="IPR036271">
    <property type="entry name" value="Tet_transcr_reg_TetR-rel_C_sf"/>
</dbReference>
<dbReference type="SUPFAM" id="SSF48498">
    <property type="entry name" value="Tetracyclin repressor-like, C-terminal domain"/>
    <property type="match status" value="1"/>
</dbReference>
<evidence type="ECO:0000256" key="1">
    <source>
        <dbReference type="ARBA" id="ARBA00023015"/>
    </source>
</evidence>
<keyword evidence="2 4" id="KW-0238">DNA-binding</keyword>
<dbReference type="PANTHER" id="PTHR30055:SF234">
    <property type="entry name" value="HTH-TYPE TRANSCRIPTIONAL REGULATOR BETI"/>
    <property type="match status" value="1"/>
</dbReference>
<feature type="DNA-binding region" description="H-T-H motif" evidence="4">
    <location>
        <begin position="35"/>
        <end position="54"/>
    </location>
</feature>
<dbReference type="AlphaFoldDB" id="A0A1H7IWE1"/>
<evidence type="ECO:0000256" key="2">
    <source>
        <dbReference type="ARBA" id="ARBA00023125"/>
    </source>
</evidence>
<proteinExistence type="predicted"/>
<dbReference type="Proteomes" id="UP000198953">
    <property type="component" value="Unassembled WGS sequence"/>
</dbReference>
<evidence type="ECO:0000256" key="4">
    <source>
        <dbReference type="PROSITE-ProRule" id="PRU00335"/>
    </source>
</evidence>
<dbReference type="Pfam" id="PF00440">
    <property type="entry name" value="TetR_N"/>
    <property type="match status" value="1"/>
</dbReference>
<dbReference type="EMBL" id="FOBF01000002">
    <property type="protein sequence ID" value="SEK65125.1"/>
    <property type="molecule type" value="Genomic_DNA"/>
</dbReference>
<dbReference type="InterPro" id="IPR001647">
    <property type="entry name" value="HTH_TetR"/>
</dbReference>
<reference evidence="6 7" key="1">
    <citation type="submission" date="2016-10" db="EMBL/GenBank/DDBJ databases">
        <authorList>
            <person name="de Groot N.N."/>
        </authorList>
    </citation>
    <scope>NUCLEOTIDE SEQUENCE [LARGE SCALE GENOMIC DNA]</scope>
    <source>
        <strain evidence="6 7">DSM 43357</strain>
    </source>
</reference>
<dbReference type="InterPro" id="IPR050109">
    <property type="entry name" value="HTH-type_TetR-like_transc_reg"/>
</dbReference>
<feature type="domain" description="HTH tetR-type" evidence="5">
    <location>
        <begin position="14"/>
        <end position="72"/>
    </location>
</feature>
<dbReference type="RefSeq" id="WP_055501750.1">
    <property type="nucleotide sequence ID" value="NZ_BBZG01000001.1"/>
</dbReference>
<evidence type="ECO:0000259" key="5">
    <source>
        <dbReference type="PROSITE" id="PS50977"/>
    </source>
</evidence>
<keyword evidence="7" id="KW-1185">Reference proteome</keyword>
<evidence type="ECO:0000313" key="7">
    <source>
        <dbReference type="Proteomes" id="UP000198953"/>
    </source>
</evidence>
<dbReference type="InterPro" id="IPR009057">
    <property type="entry name" value="Homeodomain-like_sf"/>
</dbReference>
<dbReference type="PROSITE" id="PS50977">
    <property type="entry name" value="HTH_TETR_2"/>
    <property type="match status" value="1"/>
</dbReference>
<protein>
    <submittedName>
        <fullName evidence="6">Transcriptional regulator, TetR family</fullName>
    </submittedName>
</protein>
<dbReference type="SUPFAM" id="SSF46689">
    <property type="entry name" value="Homeodomain-like"/>
    <property type="match status" value="1"/>
</dbReference>
<dbReference type="GO" id="GO:0003700">
    <property type="term" value="F:DNA-binding transcription factor activity"/>
    <property type="evidence" value="ECO:0007669"/>
    <property type="project" value="TreeGrafter"/>
</dbReference>
<evidence type="ECO:0000313" key="6">
    <source>
        <dbReference type="EMBL" id="SEK65125.1"/>
    </source>
</evidence>